<sequence>MESGTAPPLAAAVEALRLLAALPAAANSRQDLAKQQLLRRIELLLLQRQLQNQQQQQKCQWVGWPQHQKCDEQQYGQRYEKQQKREIHEQQVQQEHKQEWASHWEDDAAAEAEALEELEESLLLLCCQQPPTALQLQLTRLLLLHLQRKNDCEVWHHVAARLLAAAADGLHLPAAVSSALAAAAAAPPTTGRTAAGTAAAAGIRSKVLSPLPPLLICGQLIKACPQVLSPLLPLLVAISSKLLQQPAGAAAATPTATTVSTATAVAKALRTAVAATGACGETLAGKLFALTLTCLRCSSIKGSNNRNKSSSKYISSAAAAEATREALLLLQQVVWAFPRGVAAPVGDSLFAAVLAAAAPEPTTAVSAADVAAEEEEDSLEAAQENVPHAAAALAVLLAAKAVAGVQQQKQQQQQQQLSRKTSPSLSEEAADKPAASRNAADFAWLSSGQCLTYAAASGAAGATAPGAASTKGLFSEVRNVEDALALLRRQWLLLHTTAAPGAKKGRGGTTHIPLLLKQQQQQQLQQAQLLQLLSTKARQLGLVRQVVAAAVPCLCRLLLNSVAAASLVSSALQCLFTLLIQLAGADWCCSCTSSGSSKKAGAGKGMQQQCGGPCSCSCSNGRTTPTVCCVSLETLHSQALVSHAAKQLLVLLHPQQQLCLVDCLSRAVAAAAVGAAPKLPHTTRTSGLAVSSSSGGTCTGSESSGSSCSSSSSSGSSSTHPLLLRAALDIIEESICAAGGVAISSPLPALREGLVAVLTAAPNLQQQQQEQQQQQPHQLLQVRCSLWHAVQRQAAACIWRFRCTSSSPSAVYPLQRDLMQAAAAAASDAAAAAAVEEHSERRLHSSEFAPLWGSSLGLAACVVARSNIELQQQLQQSARPAAAMSTTAEEDRLHRDMADLCGVLARGGAAERACFFLLSEALLQQPAAATAAAAAAVFPAGEGETMKAPLLSPAVCCFLRACRRTLSLRDTSSSINRLRRIAATAAAAAAAPAGSGPIVIRDTASTAPAASTSTGTLPGPASAAAAAGAATATVATAATTRQPPAAAIRDLILELTCAFRALAAFMRQQPATAAAAADEETACGLVTLIVEASLILCCCNCSTSNGNNSRLSLPDTTTPDDGSLEAQQQQQQQLVCCRCFCMGAAPPAVAHAGLEAAALEALSLLPHNKSQCSKQQQQQQLLQLALSAMTIPAATSVLFPTAAVACCISPAAAAAVAALRATSVEQLQQQQELVQQLVQRQQQLGTADPALLIGCPGATNSLQGPTLWEAQWRCASDVAAAPFGALWLPAAALSAAPAAAPADASGEPAGAAAVGMVAPGTQTTPPEKSCSATGVAEVTTETGWRAEYPPQVHRVLQGSQLLRRLLSCCGCCSDAAAVALEQTSWVACCSWGRQLPVSASTAVASASCSQRKNRLEATATAATEGGAGAPSHKTSGSHKTTRSQQLLQRLGIPRLRRRSGTGVTSAAASASAAADAEADEFDPAGSGGGTTLLMSSVGAVLSSVFRAQEQERQAQQQEQRLQQQQQQRIPLHVVDSLWCCCEKAFAAAPALERLLFADVAGALYGLLQLAVHPRQQQQQQGQENADVKGLQTVNKHVKAFLELPVQRTEMECEESSVLLGSSRLCSLSLVAARLLPLLEAPEHDAAAAVGATPRTDAAAADASTKDCEELLQLALTVTSSIEAAEEVASASTAGKAVAAPAVAAGGVSAPCALLCVIRFLGAAFPVVAAAGRVTNGAATEKGSSAAAGSSSEVVAPAEGLQQQQLSVLQQQLFRALQFALLLRTSQPYISRAAVLTADAARHLVACLLQQAAAAAAAGPAALVAAIKGPISHAAAEAAYLISVSTQSAAERGSSSSEIVLQLVSAVPAIRCLTALLRIQALSGAAATRPAEEAAPADVGDSQLAAAALSLQALLPAIVATAEFAAAAPSLVVRREAAQALLSLSLPLEETPWAPTAAAVAAAAAAAPESVAAAAAPVAVDPHLALFLFEALNSEQDSLQQKLLLQLLLQQVRLWGPTNLLQWVSLLTYLCCSGTAASPSLNCHVSSLTPCGSINSNSRNSPTDLLLLAQQLLPQTPRMLLSPLAAARALPPLTGLVWRPLPGISAPSAAAGEPTADSGLCDDLSDSSSAEVQPVVCAAAAECLLLLLNLPELQQQQHHWTVSAAKQYKVKRVRAATTAGASAGANAAEYCLIDSLAALVRAACELLLRGVRDQPQQQTGTSRDEGLTLAGWGLQLLLLLLQRFIKSATGTELGLPEPLLRQQEVAVSAAVTALLRHIAPPTPPDPPSTPDVHAIAAAAAAAEDEATAARRRAALLRLRAAVTCGLTTENVYAQQQEQQQEQQQHQQLTAMSLEVLFKFAEAGCCLSPWRLVGQLLLPLGDVAQSSATVLAAAAKRAGRIEAAQVPADWLLRRRLLLACQLLGYVTCPPAASSVSTAGRAAAAFSEQREQWVAAMEPCAISLSLHIMAAFLQDTKQVQEQEKQQLLRGLLMLCRPLPTADGSPTFVPAEVAFAALAAVTRSRTGPAAANVAETPRDDVSLTEASCLALGRLADALLQPIEAVAAKAREAAAEAKVRAAAATWLETGHDELCWRLEITTSLLLCVSFSESPEQRQQRQQQHSGGDTDWADDWLAADNAADFVGAPDAAVAPAAIAAHGAAASERVASQGSAAAASFHLHTWQRACDAVAALAKAAAATVMLATDQVNAQENSSTPAGAAGFLKQEENELRAAELSKEPPAFSAIAPRGTAAAAAGRVIYCCISHVWRLAAALQRQAASLKEATASVSFFTAVRDVSTAALSLPADTAAPAAATAAASKGVDLPPGELSKAALCLLQRCFCVVGTAAALVGGTAADAAFLELLTPLECPCFLVRLCEQATLESPVETVQLVRSLYEAAARASNSAAAAAAAELAVTAASEAEGAKGQASTRLLMHCSRLIESAVSSLTAAAAGGQSLTPPATRTPAANTPQATPVSRDTEGVLTLAAALVAVEALALASGPWNSMPPQQRKQQGEQQQQEQPEWCVRIGAALQRLSGFAYTVEQACATTAIGISAETAAATAQKGDSEQPALTPDTIATAEEAEAAAAASKPASAGKAKLDKRKVTAAGSALSPESAGATAATSAAEGGTEAARAVADLVPKWPASRQHAAAQFRGLLLRLGRLCSQHAAAASGSLYHPFPYRLAAAAVSCLTPALSLQLTVSPLISSSSNNDGTSSSDNNMSELSALVARQKHPLQTLEAFLQQLTPISENAVSSSCLFPLTEALVDALSCVVVTVLTSQAETAAAATSPRKAAQAAVAQETSVAEEAVAAPDQEAVACDSAAKTSESTAEIGASDRTIPASEAPAAGKPAAATVGTAHFAELAAAELAATAPKAPSATSAADTSAALATEPVVGATEPSAAATEAPAAAPAGATPEAEPSAAVSGKEREAAVVPVDTEIYEAQREAYRSAAARLLYLAVAGLPAVASQAISAAAAAVSKQEAAKVTETTTSAAEDVTAASAGCMQQVKAAVAQLLQQEVARRKQEGA</sequence>
<reference evidence="2" key="2">
    <citation type="submission" date="2013-10" db="EMBL/GenBank/DDBJ databases">
        <authorList>
            <person name="Aslett M."/>
        </authorList>
    </citation>
    <scope>NUCLEOTIDE SEQUENCE [LARGE SCALE GENOMIC DNA]</scope>
    <source>
        <strain evidence="2">Houghton</strain>
    </source>
</reference>
<dbReference type="VEuPathDB" id="ToxoDB:ENH_00028670"/>
<name>U6MMD1_9EIME</name>
<reference evidence="2" key="1">
    <citation type="submission" date="2013-10" db="EMBL/GenBank/DDBJ databases">
        <title>Genomic analysis of the causative agents of coccidiosis in chickens.</title>
        <authorList>
            <person name="Reid A.J."/>
            <person name="Blake D."/>
            <person name="Billington K."/>
            <person name="Browne H."/>
            <person name="Dunn M."/>
            <person name="Hung S."/>
            <person name="Kawahara F."/>
            <person name="Miranda-Saavedra D."/>
            <person name="Mourier T."/>
            <person name="Nagra H."/>
            <person name="Otto T.D."/>
            <person name="Rawlings N."/>
            <person name="Sanchez A."/>
            <person name="Sanders M."/>
            <person name="Subramaniam C."/>
            <person name="Tay Y."/>
            <person name="Dear P."/>
            <person name="Doerig C."/>
            <person name="Gruber A."/>
            <person name="Parkinson J."/>
            <person name="Shirley M."/>
            <person name="Wan K.L."/>
            <person name="Berriman M."/>
            <person name="Tomley F."/>
            <person name="Pain A."/>
        </authorList>
    </citation>
    <scope>NUCLEOTIDE SEQUENCE [LARGE SCALE GENOMIC DNA]</scope>
    <source>
        <strain evidence="2">Houghton</strain>
    </source>
</reference>
<feature type="compositionally biased region" description="Low complexity" evidence="1">
    <location>
        <begin position="2955"/>
        <end position="2971"/>
    </location>
</feature>
<dbReference type="OrthoDB" id="348008at2759"/>
<organism evidence="2 3">
    <name type="scientific">Eimeria necatrix</name>
    <dbReference type="NCBI Taxonomy" id="51315"/>
    <lineage>
        <taxon>Eukaryota</taxon>
        <taxon>Sar</taxon>
        <taxon>Alveolata</taxon>
        <taxon>Apicomplexa</taxon>
        <taxon>Conoidasida</taxon>
        <taxon>Coccidia</taxon>
        <taxon>Eucoccidiorida</taxon>
        <taxon>Eimeriorina</taxon>
        <taxon>Eimeriidae</taxon>
        <taxon>Eimeria</taxon>
    </lineage>
</organism>
<feature type="compositionally biased region" description="Low complexity" evidence="1">
    <location>
        <begin position="3003"/>
        <end position="3017"/>
    </location>
</feature>
<feature type="region of interest" description="Disordered" evidence="1">
    <location>
        <begin position="412"/>
        <end position="433"/>
    </location>
</feature>
<feature type="region of interest" description="Disordered" evidence="1">
    <location>
        <begin position="1419"/>
        <end position="1445"/>
    </location>
</feature>
<dbReference type="GO" id="GO:0045944">
    <property type="term" value="P:positive regulation of transcription by RNA polymerase II"/>
    <property type="evidence" value="ECO:0007669"/>
    <property type="project" value="TreeGrafter"/>
</dbReference>
<feature type="compositionally biased region" description="Low complexity" evidence="1">
    <location>
        <begin position="691"/>
        <end position="718"/>
    </location>
</feature>
<feature type="compositionally biased region" description="Low complexity" evidence="1">
    <location>
        <begin position="3393"/>
        <end position="3421"/>
    </location>
</feature>
<dbReference type="Proteomes" id="UP000030754">
    <property type="component" value="Unassembled WGS sequence"/>
</dbReference>
<dbReference type="EMBL" id="HG722606">
    <property type="protein sequence ID" value="CDJ62815.1"/>
    <property type="molecule type" value="Genomic_DNA"/>
</dbReference>
<feature type="region of interest" description="Disordered" evidence="1">
    <location>
        <begin position="3318"/>
        <end position="3344"/>
    </location>
</feature>
<dbReference type="GO" id="GO:0016592">
    <property type="term" value="C:mediator complex"/>
    <property type="evidence" value="ECO:0007669"/>
    <property type="project" value="TreeGrafter"/>
</dbReference>
<evidence type="ECO:0000256" key="1">
    <source>
        <dbReference type="SAM" id="MobiDB-lite"/>
    </source>
</evidence>
<feature type="region of interest" description="Disordered" evidence="1">
    <location>
        <begin position="3393"/>
        <end position="3427"/>
    </location>
</feature>
<feature type="region of interest" description="Disordered" evidence="1">
    <location>
        <begin position="679"/>
        <end position="718"/>
    </location>
</feature>
<dbReference type="GO" id="GO:0003713">
    <property type="term" value="F:transcription coactivator activity"/>
    <property type="evidence" value="ECO:0007669"/>
    <property type="project" value="TreeGrafter"/>
</dbReference>
<proteinExistence type="predicted"/>
<dbReference type="PANTHER" id="PTHR46007:SF8">
    <property type="entry name" value="C2H2-TYPE DOMAIN-CONTAINING PROTEIN"/>
    <property type="match status" value="1"/>
</dbReference>
<dbReference type="RefSeq" id="XP_013440177.1">
    <property type="nucleotide sequence ID" value="XM_013584723.1"/>
</dbReference>
<feature type="region of interest" description="Disordered" evidence="1">
    <location>
        <begin position="2948"/>
        <end position="2974"/>
    </location>
</feature>
<dbReference type="InterPro" id="IPR051647">
    <property type="entry name" value="Mediator_comp_sub12"/>
</dbReference>
<keyword evidence="3" id="KW-1185">Reference proteome</keyword>
<evidence type="ECO:0000313" key="3">
    <source>
        <dbReference type="Proteomes" id="UP000030754"/>
    </source>
</evidence>
<accession>U6MMD1</accession>
<gene>
    <name evidence="2" type="ORF">ENH_00028670</name>
</gene>
<dbReference type="PANTHER" id="PTHR46007">
    <property type="entry name" value="MEDIATOR OF RNA POLYMERASE II TRANSCRIPTION SUBUNIT 12"/>
    <property type="match status" value="1"/>
</dbReference>
<feature type="region of interest" description="Disordered" evidence="1">
    <location>
        <begin position="2998"/>
        <end position="3017"/>
    </location>
</feature>
<protein>
    <submittedName>
        <fullName evidence="2">Uncharacterized protein</fullName>
    </submittedName>
</protein>
<evidence type="ECO:0000313" key="2">
    <source>
        <dbReference type="EMBL" id="CDJ62815.1"/>
    </source>
</evidence>
<dbReference type="GeneID" id="25473033"/>